<dbReference type="PANTHER" id="PTHR33889:SF1">
    <property type="entry name" value="OS03G0834800 PROTEIN"/>
    <property type="match status" value="1"/>
</dbReference>
<reference evidence="2 3" key="1">
    <citation type="submission" date="2024-01" db="EMBL/GenBank/DDBJ databases">
        <title>The complete chloroplast genome sequence of Lithospermum erythrorhizon: insights into the phylogenetic relationship among Boraginaceae species and the maternal lineages of purple gromwells.</title>
        <authorList>
            <person name="Okada T."/>
            <person name="Watanabe K."/>
        </authorList>
    </citation>
    <scope>NUCLEOTIDE SEQUENCE [LARGE SCALE GENOMIC DNA]</scope>
</reference>
<dbReference type="AlphaFoldDB" id="A0AAV3PKV8"/>
<accession>A0AAV3PKV8</accession>
<keyword evidence="3" id="KW-1185">Reference proteome</keyword>
<evidence type="ECO:0000259" key="1">
    <source>
        <dbReference type="Pfam" id="PF24964"/>
    </source>
</evidence>
<evidence type="ECO:0000313" key="3">
    <source>
        <dbReference type="Proteomes" id="UP001454036"/>
    </source>
</evidence>
<comment type="caution">
    <text evidence="2">The sequence shown here is derived from an EMBL/GenBank/DDBJ whole genome shotgun (WGS) entry which is preliminary data.</text>
</comment>
<evidence type="ECO:0000313" key="2">
    <source>
        <dbReference type="EMBL" id="GAA0151905.1"/>
    </source>
</evidence>
<sequence>MNVQGFDLNVSYVSDARTYIIDLNNIPNDHNHYDDHNIVSIERNDTVDNIHVDVEQFLQEVEGGRGGQLNDYNDEEYDENDEIVKVNQFDVSGTSDQEVNNKRKVLTEAQRNTVYLYLLQISINGKLKRYATTKVANKFNLNIRQVQRIWKKRKGRPPGEVPKKINDLVYNFVYQC</sequence>
<dbReference type="EMBL" id="BAABME010001875">
    <property type="protein sequence ID" value="GAA0151905.1"/>
    <property type="molecule type" value="Genomic_DNA"/>
</dbReference>
<dbReference type="Pfam" id="PF24964">
    <property type="entry name" value="DUF7769"/>
    <property type="match status" value="1"/>
</dbReference>
<dbReference type="Proteomes" id="UP001454036">
    <property type="component" value="Unassembled WGS sequence"/>
</dbReference>
<dbReference type="InterPro" id="IPR056671">
    <property type="entry name" value="DUF7769"/>
</dbReference>
<organism evidence="2 3">
    <name type="scientific">Lithospermum erythrorhizon</name>
    <name type="common">Purple gromwell</name>
    <name type="synonym">Lithospermum officinale var. erythrorhizon</name>
    <dbReference type="NCBI Taxonomy" id="34254"/>
    <lineage>
        <taxon>Eukaryota</taxon>
        <taxon>Viridiplantae</taxon>
        <taxon>Streptophyta</taxon>
        <taxon>Embryophyta</taxon>
        <taxon>Tracheophyta</taxon>
        <taxon>Spermatophyta</taxon>
        <taxon>Magnoliopsida</taxon>
        <taxon>eudicotyledons</taxon>
        <taxon>Gunneridae</taxon>
        <taxon>Pentapetalae</taxon>
        <taxon>asterids</taxon>
        <taxon>lamiids</taxon>
        <taxon>Boraginales</taxon>
        <taxon>Boraginaceae</taxon>
        <taxon>Boraginoideae</taxon>
        <taxon>Lithospermeae</taxon>
        <taxon>Lithospermum</taxon>
    </lineage>
</organism>
<name>A0AAV3PKV8_LITER</name>
<feature type="domain" description="DUF7769" evidence="1">
    <location>
        <begin position="106"/>
        <end position="154"/>
    </location>
</feature>
<protein>
    <recommendedName>
        <fullName evidence="1">DUF7769 domain-containing protein</fullName>
    </recommendedName>
</protein>
<proteinExistence type="predicted"/>
<gene>
    <name evidence="2" type="ORF">LIER_10522</name>
</gene>
<dbReference type="PANTHER" id="PTHR33889">
    <property type="entry name" value="OS04G0681850 PROTEIN"/>
    <property type="match status" value="1"/>
</dbReference>